<dbReference type="EMBL" id="JAGIOO010000001">
    <property type="protein sequence ID" value="MBP2473108.1"/>
    <property type="molecule type" value="Genomic_DNA"/>
</dbReference>
<keyword evidence="4" id="KW-0238">DNA-binding</keyword>
<dbReference type="InterPro" id="IPR016032">
    <property type="entry name" value="Sig_transdc_resp-reg_C-effctor"/>
</dbReference>
<accession>A0ABS5A948</accession>
<dbReference type="PANTHER" id="PTHR16305:SF35">
    <property type="entry name" value="TRANSCRIPTIONAL ACTIVATOR DOMAIN"/>
    <property type="match status" value="1"/>
</dbReference>
<keyword evidence="5" id="KW-1185">Reference proteome</keyword>
<dbReference type="GO" id="GO:0003677">
    <property type="term" value="F:DNA binding"/>
    <property type="evidence" value="ECO:0007669"/>
    <property type="project" value="UniProtKB-KW"/>
</dbReference>
<dbReference type="InterPro" id="IPR000792">
    <property type="entry name" value="Tscrpt_reg_LuxR_C"/>
</dbReference>
<reference evidence="4 5" key="1">
    <citation type="submission" date="2021-03" db="EMBL/GenBank/DDBJ databases">
        <title>Sequencing the genomes of 1000 actinobacteria strains.</title>
        <authorList>
            <person name="Klenk H.-P."/>
        </authorList>
    </citation>
    <scope>NUCLEOTIDE SEQUENCE [LARGE SCALE GENOMIC DNA]</scope>
    <source>
        <strain evidence="4 5">DSM 44580</strain>
    </source>
</reference>
<dbReference type="RefSeq" id="WP_307849879.1">
    <property type="nucleotide sequence ID" value="NZ_JAGIOO010000001.1"/>
</dbReference>
<keyword evidence="2" id="KW-0067">ATP-binding</keyword>
<dbReference type="SUPFAM" id="SSF52540">
    <property type="entry name" value="P-loop containing nucleoside triphosphate hydrolases"/>
    <property type="match status" value="1"/>
</dbReference>
<sequence length="941" mass="99376">MREGGPGAGADGCLEREGELARIEAALSAAARGEGRVVVIEGRAGIGKTRLVQATRDRAKQLGFGRLQAVGDVLESAMAWGVVRQMVERSVTRYTGEVRAALLAGPSGNALAALDAAAADPSEAELARTLHSLWWVAVDLSAHRPLLITVDDAHWADLSSAQFLLYLSRRIADLPIALVVATRPPADNTGPLAHLSVARQAERVLPRPLTRPALAELIAARGPRPASEVVLALHAASGGNPFLARVLVDELEALGLPIEDPATSARVGRLGPSTVYRATLGRLSPGAVRLAGAAAVLGVDCDPWQAGAVTGLAAEELSPAVEELVGAHVLISDATHLVFAHPVVREAVLAELGPIAKAALHARAATELHRAHASPDRVAAHLVQAPRGTLPEAAEVLRKAAQVLLSAGDARTATAHLHRAVEESPADPALRAELGRALLRTGDPERAREHLRAAADGLPDAELVASAASATALVDGPEVAIAELRAAIDARPAGDRDPGRLHLEARLAVIRSFLPDERETASAHLRRYAGLPGGTPDERTLLGLLAQMGRYEVSPAEEVADTAVRALAHGAYFDDATGSTDAMVAWVVAVLALMSTDRLDPARREVDRARTRVRAHGSPIEFAMVANAASFLAWRQGDVAAMEAEAEGGLAALVHEDLTPQVLASRATGTHFHAYAALERGDHEAAAAALDRFEAAHPDRPTIMPTIWLHEPRALIALRVGDPVRARAEAYAQRDLMQSVGVDPPTIPWRAPAVHAAMALGEEGEALALAEEQLLLARRWGAPTEIGVALRLLAHADPDRRLNLLEDAVAELAASPCRLLLARVLVDQGEALRVARRRTDAREVLHRGAELAAACGSAVVRTRAVEALEALGDRPRRAVYVGVEALTASERRVADLAAAGRANREIAQELFVTPKTVENHLGRIYTKLGIAGRRELAEALA</sequence>
<evidence type="ECO:0000256" key="1">
    <source>
        <dbReference type="ARBA" id="ARBA00022741"/>
    </source>
</evidence>
<keyword evidence="1" id="KW-0547">Nucleotide-binding</keyword>
<dbReference type="Pfam" id="PF13191">
    <property type="entry name" value="AAA_16"/>
    <property type="match status" value="1"/>
</dbReference>
<dbReference type="PRINTS" id="PR00038">
    <property type="entry name" value="HTHLUXR"/>
</dbReference>
<dbReference type="SMART" id="SM00421">
    <property type="entry name" value="HTH_LUXR"/>
    <property type="match status" value="1"/>
</dbReference>
<evidence type="ECO:0000259" key="3">
    <source>
        <dbReference type="PROSITE" id="PS50043"/>
    </source>
</evidence>
<dbReference type="SUPFAM" id="SSF48452">
    <property type="entry name" value="TPR-like"/>
    <property type="match status" value="1"/>
</dbReference>
<dbReference type="Pfam" id="PF00196">
    <property type="entry name" value="GerE"/>
    <property type="match status" value="1"/>
</dbReference>
<organism evidence="4 5">
    <name type="scientific">Crossiella equi</name>
    <dbReference type="NCBI Taxonomy" id="130796"/>
    <lineage>
        <taxon>Bacteria</taxon>
        <taxon>Bacillati</taxon>
        <taxon>Actinomycetota</taxon>
        <taxon>Actinomycetes</taxon>
        <taxon>Pseudonocardiales</taxon>
        <taxon>Pseudonocardiaceae</taxon>
        <taxon>Crossiella</taxon>
    </lineage>
</organism>
<name>A0ABS5A948_9PSEU</name>
<dbReference type="Gene3D" id="1.10.10.10">
    <property type="entry name" value="Winged helix-like DNA-binding domain superfamily/Winged helix DNA-binding domain"/>
    <property type="match status" value="1"/>
</dbReference>
<dbReference type="PANTHER" id="PTHR16305">
    <property type="entry name" value="TESTICULAR SOLUBLE ADENYLYL CYCLASE"/>
    <property type="match status" value="1"/>
</dbReference>
<comment type="caution">
    <text evidence="4">The sequence shown here is derived from an EMBL/GenBank/DDBJ whole genome shotgun (WGS) entry which is preliminary data.</text>
</comment>
<dbReference type="Gene3D" id="1.25.40.10">
    <property type="entry name" value="Tetratricopeptide repeat domain"/>
    <property type="match status" value="1"/>
</dbReference>
<dbReference type="PROSITE" id="PS50043">
    <property type="entry name" value="HTH_LUXR_2"/>
    <property type="match status" value="1"/>
</dbReference>
<feature type="domain" description="HTH luxR-type" evidence="3">
    <location>
        <begin position="879"/>
        <end position="941"/>
    </location>
</feature>
<dbReference type="Gene3D" id="3.40.50.300">
    <property type="entry name" value="P-loop containing nucleotide triphosphate hydrolases"/>
    <property type="match status" value="1"/>
</dbReference>
<evidence type="ECO:0000313" key="4">
    <source>
        <dbReference type="EMBL" id="MBP2473108.1"/>
    </source>
</evidence>
<dbReference type="CDD" id="cd06170">
    <property type="entry name" value="LuxR_C_like"/>
    <property type="match status" value="1"/>
</dbReference>
<dbReference type="InterPro" id="IPR027417">
    <property type="entry name" value="P-loop_NTPase"/>
</dbReference>
<dbReference type="PROSITE" id="PS00622">
    <property type="entry name" value="HTH_LUXR_1"/>
    <property type="match status" value="1"/>
</dbReference>
<dbReference type="SUPFAM" id="SSF46894">
    <property type="entry name" value="C-terminal effector domain of the bipartite response regulators"/>
    <property type="match status" value="1"/>
</dbReference>
<proteinExistence type="predicted"/>
<dbReference type="InterPro" id="IPR036388">
    <property type="entry name" value="WH-like_DNA-bd_sf"/>
</dbReference>
<dbReference type="InterPro" id="IPR011990">
    <property type="entry name" value="TPR-like_helical_dom_sf"/>
</dbReference>
<dbReference type="InterPro" id="IPR041664">
    <property type="entry name" value="AAA_16"/>
</dbReference>
<gene>
    <name evidence="4" type="ORF">JOF53_001980</name>
</gene>
<dbReference type="Proteomes" id="UP001519363">
    <property type="component" value="Unassembled WGS sequence"/>
</dbReference>
<evidence type="ECO:0000313" key="5">
    <source>
        <dbReference type="Proteomes" id="UP001519363"/>
    </source>
</evidence>
<evidence type="ECO:0000256" key="2">
    <source>
        <dbReference type="ARBA" id="ARBA00022840"/>
    </source>
</evidence>
<dbReference type="Pfam" id="PF14559">
    <property type="entry name" value="TPR_19"/>
    <property type="match status" value="1"/>
</dbReference>
<protein>
    <submittedName>
        <fullName evidence="4">DNA-binding CsgD family transcriptional regulator</fullName>
    </submittedName>
</protein>